<sequence length="53" mass="5817">MLVIQCTASKPGKQSLEIRPLSRSPYHIDPFLDNHVGGRACKSEGVHIGFVLL</sequence>
<dbReference type="EMBL" id="CP088100">
    <property type="protein sequence ID" value="UFW88325.1"/>
    <property type="molecule type" value="Genomic_DNA"/>
</dbReference>
<dbReference type="RefSeq" id="WP_231144109.1">
    <property type="nucleotide sequence ID" value="NZ_CP088100.1"/>
</dbReference>
<organism evidence="1 2">
    <name type="scientific">Bradyrhizobium barranii</name>
    <dbReference type="NCBI Taxonomy" id="2992140"/>
    <lineage>
        <taxon>Bacteria</taxon>
        <taxon>Pseudomonadati</taxon>
        <taxon>Pseudomonadota</taxon>
        <taxon>Alphaproteobacteria</taxon>
        <taxon>Hyphomicrobiales</taxon>
        <taxon>Nitrobacteraceae</taxon>
        <taxon>Bradyrhizobium</taxon>
    </lineage>
</organism>
<protein>
    <submittedName>
        <fullName evidence="1">Uncharacterized protein</fullName>
    </submittedName>
</protein>
<evidence type="ECO:0000313" key="2">
    <source>
        <dbReference type="Proteomes" id="UP001430990"/>
    </source>
</evidence>
<evidence type="ECO:0000313" key="1">
    <source>
        <dbReference type="EMBL" id="UFW88325.1"/>
    </source>
</evidence>
<keyword evidence="2" id="KW-1185">Reference proteome</keyword>
<dbReference type="Proteomes" id="UP001430990">
    <property type="component" value="Chromosome"/>
</dbReference>
<name>A0ABY3QRE4_9BRAD</name>
<gene>
    <name evidence="1" type="ORF">BjapCC829_07070</name>
</gene>
<reference evidence="1" key="1">
    <citation type="submission" date="2021-11" db="EMBL/GenBank/DDBJ databases">
        <title>Australian commercial rhizobial inoculants.</title>
        <authorList>
            <person name="Kohlmeier M.G."/>
            <person name="O'Hara G.W."/>
            <person name="Colombi E."/>
            <person name="Ramsay J.P."/>
            <person name="Terpolilli J."/>
        </authorList>
    </citation>
    <scope>NUCLEOTIDE SEQUENCE</scope>
    <source>
        <strain evidence="1">CC829</strain>
    </source>
</reference>
<accession>A0ABY3QRE4</accession>
<proteinExistence type="predicted"/>